<dbReference type="Gene3D" id="3.40.50.720">
    <property type="entry name" value="NAD(P)-binding Rossmann-like Domain"/>
    <property type="match status" value="1"/>
</dbReference>
<comment type="caution">
    <text evidence="6">The sequence shown here is derived from an EMBL/GenBank/DDBJ whole genome shotgun (WGS) entry which is preliminary data.</text>
</comment>
<dbReference type="Pfam" id="PF05221">
    <property type="entry name" value="AdoHcyase"/>
    <property type="match status" value="1"/>
</dbReference>
<feature type="domain" description="S-adenosyl-L-homocysteine hydrolase NAD binding" evidence="5">
    <location>
        <begin position="77"/>
        <end position="132"/>
    </location>
</feature>
<comment type="similarity">
    <text evidence="2">Belongs to the adenosylhomocysteinase family.</text>
</comment>
<dbReference type="AlphaFoldDB" id="A0A813D4W8"/>
<dbReference type="Pfam" id="PF00670">
    <property type="entry name" value="AdoHcyase_NAD"/>
    <property type="match status" value="1"/>
</dbReference>
<dbReference type="GO" id="GO:0006730">
    <property type="term" value="P:one-carbon metabolic process"/>
    <property type="evidence" value="ECO:0007669"/>
    <property type="project" value="UniProtKB-KW"/>
</dbReference>
<dbReference type="GO" id="GO:0004013">
    <property type="term" value="F:adenosylhomocysteinase activity"/>
    <property type="evidence" value="ECO:0007669"/>
    <property type="project" value="TreeGrafter"/>
</dbReference>
<evidence type="ECO:0000259" key="5">
    <source>
        <dbReference type="Pfam" id="PF00670"/>
    </source>
</evidence>
<dbReference type="InterPro" id="IPR000043">
    <property type="entry name" value="Adenosylhomocysteinase-like"/>
</dbReference>
<dbReference type="Gene3D" id="3.40.50.1480">
    <property type="entry name" value="Adenosylhomocysteinase-like"/>
    <property type="match status" value="1"/>
</dbReference>
<sequence>MAPCSLPVMTVLDENICVLPADDDEGVNQETIDGVHRPREIAAKHDLPFPAINEKDYVTMTKFDAAFGYRHLLFLYNIVRTLDVDGNRMLEHRHDNFGRGSAFDLRDVSNYVFVIEIDPIIVLQACLENFQMVCNISHFDNEMDSKDLEPFPGMTAENT</sequence>
<evidence type="ECO:0000256" key="4">
    <source>
        <dbReference type="ARBA" id="ARBA00023027"/>
    </source>
</evidence>
<dbReference type="GO" id="GO:0033353">
    <property type="term" value="P:S-adenosylmethionine cycle"/>
    <property type="evidence" value="ECO:0007669"/>
    <property type="project" value="TreeGrafter"/>
</dbReference>
<dbReference type="OrthoDB" id="10007170at2759"/>
<dbReference type="PANTHER" id="PTHR23420:SF0">
    <property type="entry name" value="ADENOSYLHOMOCYSTEINASE"/>
    <property type="match status" value="1"/>
</dbReference>
<accession>A0A813D4W8</accession>
<dbReference type="SUPFAM" id="SSF52283">
    <property type="entry name" value="Formate/glycerate dehydrogenase catalytic domain-like"/>
    <property type="match status" value="1"/>
</dbReference>
<reference evidence="6" key="1">
    <citation type="submission" date="2021-02" db="EMBL/GenBank/DDBJ databases">
        <authorList>
            <person name="Dougan E. K."/>
            <person name="Rhodes N."/>
            <person name="Thang M."/>
            <person name="Chan C."/>
        </authorList>
    </citation>
    <scope>NUCLEOTIDE SEQUENCE</scope>
</reference>
<comment type="cofactor">
    <cofactor evidence="1">
        <name>NAD(+)</name>
        <dbReference type="ChEBI" id="CHEBI:57540"/>
    </cofactor>
</comment>
<gene>
    <name evidence="6" type="ORF">PGLA1383_LOCUS764</name>
</gene>
<evidence type="ECO:0000313" key="6">
    <source>
        <dbReference type="EMBL" id="CAE8581751.1"/>
    </source>
</evidence>
<dbReference type="PANTHER" id="PTHR23420">
    <property type="entry name" value="ADENOSYLHOMOCYSTEINASE"/>
    <property type="match status" value="1"/>
</dbReference>
<keyword evidence="3" id="KW-0554">One-carbon metabolism</keyword>
<evidence type="ECO:0000256" key="1">
    <source>
        <dbReference type="ARBA" id="ARBA00001911"/>
    </source>
</evidence>
<evidence type="ECO:0000313" key="7">
    <source>
        <dbReference type="Proteomes" id="UP000654075"/>
    </source>
</evidence>
<dbReference type="InterPro" id="IPR036291">
    <property type="entry name" value="NAD(P)-bd_dom_sf"/>
</dbReference>
<dbReference type="GO" id="GO:0005829">
    <property type="term" value="C:cytosol"/>
    <property type="evidence" value="ECO:0007669"/>
    <property type="project" value="TreeGrafter"/>
</dbReference>
<evidence type="ECO:0000256" key="2">
    <source>
        <dbReference type="ARBA" id="ARBA00007122"/>
    </source>
</evidence>
<evidence type="ECO:0000256" key="3">
    <source>
        <dbReference type="ARBA" id="ARBA00022563"/>
    </source>
</evidence>
<protein>
    <recommendedName>
        <fullName evidence="5">S-adenosyl-L-homocysteine hydrolase NAD binding domain-containing protein</fullName>
    </recommendedName>
</protein>
<dbReference type="InterPro" id="IPR042172">
    <property type="entry name" value="Adenosylhomocyst_ase-like_sf"/>
</dbReference>
<dbReference type="Proteomes" id="UP000654075">
    <property type="component" value="Unassembled WGS sequence"/>
</dbReference>
<name>A0A813D4W8_POLGL</name>
<proteinExistence type="inferred from homology"/>
<dbReference type="InterPro" id="IPR015878">
    <property type="entry name" value="Ado_hCys_hydrolase_NAD-bd"/>
</dbReference>
<organism evidence="6 7">
    <name type="scientific">Polarella glacialis</name>
    <name type="common">Dinoflagellate</name>
    <dbReference type="NCBI Taxonomy" id="89957"/>
    <lineage>
        <taxon>Eukaryota</taxon>
        <taxon>Sar</taxon>
        <taxon>Alveolata</taxon>
        <taxon>Dinophyceae</taxon>
        <taxon>Suessiales</taxon>
        <taxon>Suessiaceae</taxon>
        <taxon>Polarella</taxon>
    </lineage>
</organism>
<dbReference type="SUPFAM" id="SSF51735">
    <property type="entry name" value="NAD(P)-binding Rossmann-fold domains"/>
    <property type="match status" value="1"/>
</dbReference>
<dbReference type="EMBL" id="CAJNNV010000186">
    <property type="protein sequence ID" value="CAE8581751.1"/>
    <property type="molecule type" value="Genomic_DNA"/>
</dbReference>
<keyword evidence="4" id="KW-0520">NAD</keyword>
<keyword evidence="7" id="KW-1185">Reference proteome</keyword>